<accession>A0A439D0Q3</accession>
<evidence type="ECO:0000313" key="2">
    <source>
        <dbReference type="EMBL" id="RWA07978.1"/>
    </source>
</evidence>
<evidence type="ECO:0000256" key="1">
    <source>
        <dbReference type="SAM" id="MobiDB-lite"/>
    </source>
</evidence>
<feature type="compositionally biased region" description="Low complexity" evidence="1">
    <location>
        <begin position="81"/>
        <end position="93"/>
    </location>
</feature>
<keyword evidence="3" id="KW-1185">Reference proteome</keyword>
<feature type="region of interest" description="Disordered" evidence="1">
    <location>
        <begin position="69"/>
        <end position="104"/>
    </location>
</feature>
<dbReference type="InterPro" id="IPR035979">
    <property type="entry name" value="RBD_domain_sf"/>
</dbReference>
<dbReference type="AlphaFoldDB" id="A0A439D0Q3"/>
<organism evidence="2 3">
    <name type="scientific">Xylaria grammica</name>
    <dbReference type="NCBI Taxonomy" id="363999"/>
    <lineage>
        <taxon>Eukaryota</taxon>
        <taxon>Fungi</taxon>
        <taxon>Dikarya</taxon>
        <taxon>Ascomycota</taxon>
        <taxon>Pezizomycotina</taxon>
        <taxon>Sordariomycetes</taxon>
        <taxon>Xylariomycetidae</taxon>
        <taxon>Xylariales</taxon>
        <taxon>Xylariaceae</taxon>
        <taxon>Xylaria</taxon>
    </lineage>
</organism>
<protein>
    <submittedName>
        <fullName evidence="2">Uncharacterized protein</fullName>
    </submittedName>
</protein>
<dbReference type="EMBL" id="RYZI01000225">
    <property type="protein sequence ID" value="RWA07978.1"/>
    <property type="molecule type" value="Genomic_DNA"/>
</dbReference>
<feature type="region of interest" description="Disordered" evidence="1">
    <location>
        <begin position="1"/>
        <end position="24"/>
    </location>
</feature>
<sequence length="326" mass="36446">MATYAKGEAQGPIAERPPQQPNNLDGALRFLLEHQYNSLAKPYYPVQKQYPYMENLQSHCMTRTLNLSQRFPNLNPPTRAPSLTTDPSTPSDSRYPASQQTPSSTRAAFQFISPRYQGNHFAAQNQCADIPEELNTSVWITNLPPTCTHADLLGSLPDVRSKIYATVINQPQDGHTTSAAKIVFFDVEGKNRLLACAHTGIFSVDGLLPHVIPNRIRTAAQPPGPQCRVLIIRGPAALVNPTVLYDLFSTICVFELQYFKILKEESGRGDVTMLTMEWAFGSYRCQAERVHTAIQLRCREAAGNPLNFWRLVSVSWGRDPCDRQSL</sequence>
<evidence type="ECO:0000313" key="3">
    <source>
        <dbReference type="Proteomes" id="UP000286045"/>
    </source>
</evidence>
<dbReference type="SUPFAM" id="SSF54928">
    <property type="entry name" value="RNA-binding domain, RBD"/>
    <property type="match status" value="1"/>
</dbReference>
<dbReference type="GO" id="GO:0003676">
    <property type="term" value="F:nucleic acid binding"/>
    <property type="evidence" value="ECO:0007669"/>
    <property type="project" value="InterPro"/>
</dbReference>
<proteinExistence type="predicted"/>
<dbReference type="Proteomes" id="UP000286045">
    <property type="component" value="Unassembled WGS sequence"/>
</dbReference>
<dbReference type="STRING" id="363999.A0A439D0Q3"/>
<comment type="caution">
    <text evidence="2">The sequence shown here is derived from an EMBL/GenBank/DDBJ whole genome shotgun (WGS) entry which is preliminary data.</text>
</comment>
<reference evidence="2 3" key="1">
    <citation type="submission" date="2018-12" db="EMBL/GenBank/DDBJ databases">
        <title>Draft genome sequence of Xylaria grammica IHI A82.</title>
        <authorList>
            <person name="Buettner E."/>
            <person name="Kellner H."/>
        </authorList>
    </citation>
    <scope>NUCLEOTIDE SEQUENCE [LARGE SCALE GENOMIC DNA]</scope>
    <source>
        <strain evidence="2 3">IHI A82</strain>
    </source>
</reference>
<gene>
    <name evidence="2" type="ORF">EKO27_g7124</name>
</gene>
<name>A0A439D0Q3_9PEZI</name>